<accession>A0A4Z1BJX6</accession>
<evidence type="ECO:0000313" key="4">
    <source>
        <dbReference type="Proteomes" id="UP000297998"/>
    </source>
</evidence>
<proteinExistence type="predicted"/>
<dbReference type="OrthoDB" id="947434at2"/>
<dbReference type="AlphaFoldDB" id="A0A4Z1BJX6"/>
<comment type="caution">
    <text evidence="3">The sequence shown here is derived from an EMBL/GenBank/DDBJ whole genome shotgun (WGS) entry which is preliminary data.</text>
</comment>
<evidence type="ECO:0000313" key="3">
    <source>
        <dbReference type="EMBL" id="TGN30057.1"/>
    </source>
</evidence>
<gene>
    <name evidence="3" type="ORF">E4J94_00340</name>
</gene>
<feature type="domain" description="Outer membrane protein beta-barrel" evidence="2">
    <location>
        <begin position="28"/>
        <end position="194"/>
    </location>
</feature>
<keyword evidence="1" id="KW-0732">Signal</keyword>
<sequence length="215" mass="24619">MNYLTKFMNKLFLIGAILFSVPSLAQQSYGIKVGGQTTGITKAEMGDNQNQYGFYVGGFYTIQLKDNFSFQPELMYSYQSFNNVNVSYTEYFQIGQNDNTTEPRFDFKYKTHLIKLPLLLKYQPNKIYVEAGPELAYLLSVHGKYTDKLNEIPSEDGKLENIKHFQAAIAVGGGYKINDRLEAGLRLSWGLTKFSEYSYIKNFNVGIGIYFLFPR</sequence>
<organism evidence="3 4">
    <name type="scientific">Empedobacter tilapiae</name>
    <dbReference type="NCBI Taxonomy" id="2491114"/>
    <lineage>
        <taxon>Bacteria</taxon>
        <taxon>Pseudomonadati</taxon>
        <taxon>Bacteroidota</taxon>
        <taxon>Flavobacteriia</taxon>
        <taxon>Flavobacteriales</taxon>
        <taxon>Weeksellaceae</taxon>
        <taxon>Empedobacter</taxon>
    </lineage>
</organism>
<dbReference type="EMBL" id="SRPE01000001">
    <property type="protein sequence ID" value="TGN30057.1"/>
    <property type="molecule type" value="Genomic_DNA"/>
</dbReference>
<name>A0A4Z1BJX6_9FLAO</name>
<feature type="signal peptide" evidence="1">
    <location>
        <begin position="1"/>
        <end position="25"/>
    </location>
</feature>
<reference evidence="3 4" key="1">
    <citation type="submission" date="2019-03" db="EMBL/GenBank/DDBJ databases">
        <title>Empedobacter tilapiae sp. nov., isolated from an intestine of Nile tilapia Oreochromis niloticus.</title>
        <authorList>
            <person name="Kim Y.-O."/>
            <person name="Yoon J.-H."/>
        </authorList>
    </citation>
    <scope>NUCLEOTIDE SEQUENCE [LARGE SCALE GENOMIC DNA]</scope>
    <source>
        <strain evidence="3 4">MRS2</strain>
    </source>
</reference>
<evidence type="ECO:0000256" key="1">
    <source>
        <dbReference type="SAM" id="SignalP"/>
    </source>
</evidence>
<dbReference type="Pfam" id="PF13568">
    <property type="entry name" value="OMP_b-brl_2"/>
    <property type="match status" value="1"/>
</dbReference>
<dbReference type="Proteomes" id="UP000297998">
    <property type="component" value="Unassembled WGS sequence"/>
</dbReference>
<dbReference type="InterPro" id="IPR025665">
    <property type="entry name" value="Beta-barrel_OMP_2"/>
</dbReference>
<feature type="chain" id="PRO_5021449103" evidence="1">
    <location>
        <begin position="26"/>
        <end position="215"/>
    </location>
</feature>
<keyword evidence="4" id="KW-1185">Reference proteome</keyword>
<evidence type="ECO:0000259" key="2">
    <source>
        <dbReference type="Pfam" id="PF13568"/>
    </source>
</evidence>
<protein>
    <submittedName>
        <fullName evidence="3">PorT family protein</fullName>
    </submittedName>
</protein>